<reference evidence="1" key="1">
    <citation type="submission" date="2014-09" db="EMBL/GenBank/DDBJ databases">
        <authorList>
            <person name="Magalhaes I.L.F."/>
            <person name="Oliveira U."/>
            <person name="Santos F.R."/>
            <person name="Vidigal T.H.D.A."/>
            <person name="Brescovit A.D."/>
            <person name="Santos A.J."/>
        </authorList>
    </citation>
    <scope>NUCLEOTIDE SEQUENCE</scope>
    <source>
        <tissue evidence="1">Shoot tissue taken approximately 20 cm above the soil surface</tissue>
    </source>
</reference>
<organism evidence="1">
    <name type="scientific">Arundo donax</name>
    <name type="common">Giant reed</name>
    <name type="synonym">Donax arundinaceus</name>
    <dbReference type="NCBI Taxonomy" id="35708"/>
    <lineage>
        <taxon>Eukaryota</taxon>
        <taxon>Viridiplantae</taxon>
        <taxon>Streptophyta</taxon>
        <taxon>Embryophyta</taxon>
        <taxon>Tracheophyta</taxon>
        <taxon>Spermatophyta</taxon>
        <taxon>Magnoliopsida</taxon>
        <taxon>Liliopsida</taxon>
        <taxon>Poales</taxon>
        <taxon>Poaceae</taxon>
        <taxon>PACMAD clade</taxon>
        <taxon>Arundinoideae</taxon>
        <taxon>Arundineae</taxon>
        <taxon>Arundo</taxon>
    </lineage>
</organism>
<accession>A0A0A8Y3G2</accession>
<evidence type="ECO:0000313" key="1">
    <source>
        <dbReference type="EMBL" id="JAD18327.1"/>
    </source>
</evidence>
<dbReference type="AlphaFoldDB" id="A0A0A8Y3G2"/>
<sequence length="33" mass="3744">MRIVQIQICQAKLKRHQTTAIGISDRSSCESNK</sequence>
<reference evidence="1" key="2">
    <citation type="journal article" date="2015" name="Data Brief">
        <title>Shoot transcriptome of the giant reed, Arundo donax.</title>
        <authorList>
            <person name="Barrero R.A."/>
            <person name="Guerrero F.D."/>
            <person name="Moolhuijzen P."/>
            <person name="Goolsby J.A."/>
            <person name="Tidwell J."/>
            <person name="Bellgard S.E."/>
            <person name="Bellgard M.I."/>
        </authorList>
    </citation>
    <scope>NUCLEOTIDE SEQUENCE</scope>
    <source>
        <tissue evidence="1">Shoot tissue taken approximately 20 cm above the soil surface</tissue>
    </source>
</reference>
<protein>
    <submittedName>
        <fullName evidence="1">Uncharacterized protein</fullName>
    </submittedName>
</protein>
<name>A0A0A8Y3G2_ARUDO</name>
<proteinExistence type="predicted"/>
<dbReference type="EMBL" id="GBRH01279568">
    <property type="protein sequence ID" value="JAD18327.1"/>
    <property type="molecule type" value="Transcribed_RNA"/>
</dbReference>